<dbReference type="KEGG" id="madi:A7U43_28595"/>
<accession>A0A172UWJ4</accession>
<name>A0A172UWJ4_9MYCO</name>
<keyword evidence="3" id="KW-1185">Reference proteome</keyword>
<dbReference type="Proteomes" id="UP000077143">
    <property type="component" value="Plasmid pMYC1"/>
</dbReference>
<protein>
    <submittedName>
        <fullName evidence="2">Uncharacterized protein</fullName>
    </submittedName>
</protein>
<geneLocation type="plasmid" evidence="3">
    <name>pmyc1</name>
</geneLocation>
<dbReference type="OrthoDB" id="5142235at2"/>
<feature type="compositionally biased region" description="Basic and acidic residues" evidence="1">
    <location>
        <begin position="84"/>
        <end position="105"/>
    </location>
</feature>
<keyword evidence="2" id="KW-0614">Plasmid</keyword>
<dbReference type="AlphaFoldDB" id="A0A172UWJ4"/>
<feature type="region of interest" description="Disordered" evidence="1">
    <location>
        <begin position="84"/>
        <end position="120"/>
    </location>
</feature>
<dbReference type="RefSeq" id="WP_068004302.1">
    <property type="nucleotide sequence ID" value="NZ_CP015597.1"/>
</dbReference>
<feature type="compositionally biased region" description="Polar residues" evidence="1">
    <location>
        <begin position="107"/>
        <end position="120"/>
    </location>
</feature>
<evidence type="ECO:0000256" key="1">
    <source>
        <dbReference type="SAM" id="MobiDB-lite"/>
    </source>
</evidence>
<reference evidence="2 3" key="1">
    <citation type="submission" date="2016-05" db="EMBL/GenBank/DDBJ databases">
        <title>Complete genome sequence of a phthalic acid esters degrading Mycobacterium sp. YC-RL4.</title>
        <authorList>
            <person name="Ren L."/>
            <person name="Fan S."/>
            <person name="Ruth N."/>
            <person name="Jia Y."/>
            <person name="Wang J."/>
            <person name="Qiao C."/>
        </authorList>
    </citation>
    <scope>NUCLEOTIDE SEQUENCE [LARGE SCALE GENOMIC DNA]</scope>
    <source>
        <strain evidence="2 3">YC-RL4</strain>
        <plasmid evidence="3">pmyc1</plasmid>
    </source>
</reference>
<sequence length="240" mass="26937">MIALQITAITPHGIVLSRPWGVAFDGLLASALWHRKKWEARSAGELFAYQHDQIPEDLDLPLARCGSPEHDDWHWMATFADRHPRPHEIPDPDVRWRTSRTDRSRLQHLSPSIGSQAVSDSTGRYQRRVVPVMAHLATRLTWRAVGDPDRIRELLTDLPSIGKHRGVGEGLVTRWEVEETPDVPMWTAGHEHEPGVLGRTVPQRCVDARDGCMAGAMGSATIRPPYLHPVSRTTAYSPAR</sequence>
<gene>
    <name evidence="2" type="ORF">A7U43_28595</name>
</gene>
<evidence type="ECO:0000313" key="2">
    <source>
        <dbReference type="EMBL" id="ANE83471.1"/>
    </source>
</evidence>
<evidence type="ECO:0000313" key="3">
    <source>
        <dbReference type="Proteomes" id="UP000077143"/>
    </source>
</evidence>
<dbReference type="EMBL" id="CP015597">
    <property type="protein sequence ID" value="ANE83471.1"/>
    <property type="molecule type" value="Genomic_DNA"/>
</dbReference>
<organism evidence="2 3">
    <name type="scientific">Mycobacterium adipatum</name>
    <dbReference type="NCBI Taxonomy" id="1682113"/>
    <lineage>
        <taxon>Bacteria</taxon>
        <taxon>Bacillati</taxon>
        <taxon>Actinomycetota</taxon>
        <taxon>Actinomycetes</taxon>
        <taxon>Mycobacteriales</taxon>
        <taxon>Mycobacteriaceae</taxon>
        <taxon>Mycobacterium</taxon>
    </lineage>
</organism>
<proteinExistence type="predicted"/>